<keyword evidence="2" id="KW-1185">Reference proteome</keyword>
<dbReference type="AlphaFoldDB" id="A0A5B7HBX8"/>
<gene>
    <name evidence="1" type="ORF">E2C01_061544</name>
</gene>
<name>A0A5B7HBX8_PORTR</name>
<evidence type="ECO:0000313" key="2">
    <source>
        <dbReference type="Proteomes" id="UP000324222"/>
    </source>
</evidence>
<dbReference type="EMBL" id="VSRR010026145">
    <property type="protein sequence ID" value="MPC67369.1"/>
    <property type="molecule type" value="Genomic_DNA"/>
</dbReference>
<accession>A0A5B7HBX8</accession>
<comment type="caution">
    <text evidence="1">The sequence shown here is derived from an EMBL/GenBank/DDBJ whole genome shotgun (WGS) entry which is preliminary data.</text>
</comment>
<sequence length="62" mass="7013">MKALVGLQSAWREEIVSWVRRSEEQQDGQPRQAPSFYLTLAVTCVAKITGNSRHEKIRGDSP</sequence>
<reference evidence="1 2" key="1">
    <citation type="submission" date="2019-05" db="EMBL/GenBank/DDBJ databases">
        <title>Another draft genome of Portunus trituberculatus and its Hox gene families provides insights of decapod evolution.</title>
        <authorList>
            <person name="Jeong J.-H."/>
            <person name="Song I."/>
            <person name="Kim S."/>
            <person name="Choi T."/>
            <person name="Kim D."/>
            <person name="Ryu S."/>
            <person name="Kim W."/>
        </authorList>
    </citation>
    <scope>NUCLEOTIDE SEQUENCE [LARGE SCALE GENOMIC DNA]</scope>
    <source>
        <tissue evidence="1">Muscle</tissue>
    </source>
</reference>
<evidence type="ECO:0000313" key="1">
    <source>
        <dbReference type="EMBL" id="MPC67369.1"/>
    </source>
</evidence>
<organism evidence="1 2">
    <name type="scientific">Portunus trituberculatus</name>
    <name type="common">Swimming crab</name>
    <name type="synonym">Neptunus trituberculatus</name>
    <dbReference type="NCBI Taxonomy" id="210409"/>
    <lineage>
        <taxon>Eukaryota</taxon>
        <taxon>Metazoa</taxon>
        <taxon>Ecdysozoa</taxon>
        <taxon>Arthropoda</taxon>
        <taxon>Crustacea</taxon>
        <taxon>Multicrustacea</taxon>
        <taxon>Malacostraca</taxon>
        <taxon>Eumalacostraca</taxon>
        <taxon>Eucarida</taxon>
        <taxon>Decapoda</taxon>
        <taxon>Pleocyemata</taxon>
        <taxon>Brachyura</taxon>
        <taxon>Eubrachyura</taxon>
        <taxon>Portunoidea</taxon>
        <taxon>Portunidae</taxon>
        <taxon>Portuninae</taxon>
        <taxon>Portunus</taxon>
    </lineage>
</organism>
<proteinExistence type="predicted"/>
<dbReference type="Proteomes" id="UP000324222">
    <property type="component" value="Unassembled WGS sequence"/>
</dbReference>
<protein>
    <submittedName>
        <fullName evidence="1">Uncharacterized protein</fullName>
    </submittedName>
</protein>